<protein>
    <submittedName>
        <fullName evidence="2">V-type ATPase, C subunit family protein</fullName>
    </submittedName>
</protein>
<evidence type="ECO:0000256" key="1">
    <source>
        <dbReference type="SAM" id="MobiDB-lite"/>
    </source>
</evidence>
<reference evidence="2 3" key="1">
    <citation type="journal article" date="2012" name="BMC Genomics">
        <title>Sequencing the genome of Marssonina brunnea reveals fungus-poplar co-evolution.</title>
        <authorList>
            <person name="Zhu S."/>
            <person name="Cao Y.-Z."/>
            <person name="Jiang C."/>
            <person name="Tan B.-Y."/>
            <person name="Wang Z."/>
            <person name="Feng S."/>
            <person name="Zhang L."/>
            <person name="Su X.-H."/>
            <person name="Brejova B."/>
            <person name="Vinar T."/>
            <person name="Xu M."/>
            <person name="Wang M.-X."/>
            <person name="Zhang S.-G."/>
            <person name="Huang M.-R."/>
            <person name="Wu R."/>
            <person name="Zhou Y."/>
        </authorList>
    </citation>
    <scope>NUCLEOTIDE SEQUENCE [LARGE SCALE GENOMIC DNA]</scope>
    <source>
        <strain evidence="2 3">MB_m1</strain>
    </source>
</reference>
<gene>
    <name evidence="2" type="ORF">MBM_04800</name>
</gene>
<accession>K1X924</accession>
<dbReference type="STRING" id="1072389.K1X924"/>
<feature type="region of interest" description="Disordered" evidence="1">
    <location>
        <begin position="1"/>
        <end position="84"/>
    </location>
</feature>
<organism evidence="2 3">
    <name type="scientific">Marssonina brunnea f. sp. multigermtubi (strain MB_m1)</name>
    <name type="common">Marssonina leaf spot fungus</name>
    <dbReference type="NCBI Taxonomy" id="1072389"/>
    <lineage>
        <taxon>Eukaryota</taxon>
        <taxon>Fungi</taxon>
        <taxon>Dikarya</taxon>
        <taxon>Ascomycota</taxon>
        <taxon>Pezizomycotina</taxon>
        <taxon>Leotiomycetes</taxon>
        <taxon>Helotiales</taxon>
        <taxon>Drepanopezizaceae</taxon>
        <taxon>Drepanopeziza</taxon>
    </lineage>
</organism>
<dbReference type="OrthoDB" id="1744869at2759"/>
<dbReference type="EMBL" id="JH921437">
    <property type="protein sequence ID" value="EKD17223.1"/>
    <property type="molecule type" value="Genomic_DNA"/>
</dbReference>
<evidence type="ECO:0000313" key="2">
    <source>
        <dbReference type="EMBL" id="EKD17223.1"/>
    </source>
</evidence>
<keyword evidence="3" id="KW-1185">Reference proteome</keyword>
<sequence>MHSESKGGEYSAASGAVEEGAAEMHMVHEEKPPVREEESPPPPSWNGSVPSSVVEDGASELVDKEAGSSTSLTEKHSNEYLERKTLKMRNGQSLTRHAAPDCVNKPINPVQRLLTIRCDHPELVAREDVLAAVKKFQLSPDQRVTWEGFAEPQAIVFLFTPSFATMLQNDASLVGDIVQTMNQQVSPKRAKALYTHIVVACVDGISPPPEMISCARDRISQEGFSVLHGPLADTLSPLWASDAHRLLSDSPTSPSIQSSITFRPDPDDLPQVTLPLANTLFKTGRRSMLNVSEWRLGTQDDDFKCCKSHERTNVNVKLYHHLMGSLPEVYIPAIPLTPARQIKNGLGNIVRTLDFCNGIEEKVGPASQELEPTVTEFLEVFKKEPTHIGVWALVIPEKAKHDPNSSSLLVEWDSVKARWKPDSDADATHFGYVAYWISKGATFCRVLSGGGGWGAKQGLLSLDPQKTYDEIPEARFDFSYGSMEEQQASALGNVAQEGSFVQFFAAHPSRPQSTQEFSNGPATRSSIIFGSVPSTVDDITSAQPFANVPEGKQLYDLRLGQFGFVSESGLFIHHGSRNVNAALAQDASVGPGLGEHFTKIDLPYSYLRMDFAGTAVQRRIDSGPGPIPIRRVAV</sequence>
<proteinExistence type="predicted"/>
<name>K1X924_MARBU</name>
<feature type="compositionally biased region" description="Basic and acidic residues" evidence="1">
    <location>
        <begin position="73"/>
        <end position="84"/>
    </location>
</feature>
<dbReference type="HOGENOM" id="CLU_014048_2_1_1"/>
<dbReference type="Proteomes" id="UP000006753">
    <property type="component" value="Unassembled WGS sequence"/>
</dbReference>
<dbReference type="OMA" id="WELGTIP"/>
<dbReference type="InParanoid" id="K1X924"/>
<dbReference type="KEGG" id="mbe:MBM_04800"/>
<feature type="compositionally biased region" description="Low complexity" evidence="1">
    <location>
        <begin position="8"/>
        <end position="19"/>
    </location>
</feature>
<dbReference type="GeneID" id="18760735"/>
<evidence type="ECO:0000313" key="3">
    <source>
        <dbReference type="Proteomes" id="UP000006753"/>
    </source>
</evidence>
<dbReference type="eggNOG" id="ENOG502SB4N">
    <property type="taxonomic scope" value="Eukaryota"/>
</dbReference>
<dbReference type="AlphaFoldDB" id="K1X924"/>
<feature type="compositionally biased region" description="Basic and acidic residues" evidence="1">
    <location>
        <begin position="25"/>
        <end position="38"/>
    </location>
</feature>